<dbReference type="GO" id="GO:0043953">
    <property type="term" value="P:protein transport by the Tat complex"/>
    <property type="evidence" value="ECO:0007669"/>
    <property type="project" value="UniProtKB-UniRule"/>
</dbReference>
<keyword evidence="5 7" id="KW-0811">Translocation</keyword>
<dbReference type="HAMAP" id="MF_00902">
    <property type="entry name" value="TatC"/>
    <property type="match status" value="1"/>
</dbReference>
<evidence type="ECO:0000256" key="4">
    <source>
        <dbReference type="ARBA" id="ARBA00022989"/>
    </source>
</evidence>
<sequence>MTLREHIVELRNRLLISVLAIVVCTIAAWFVYYKALDFLKEPFDQAVRPFAENRGLKPQLTFQGVGDPLTFRIKVSAMLGLVLAGPIWLYQLWAFIAPGLHRNERKWAYIFSGIATPLFAGGVAVAYWTLPKGIQILLGFTPETVQNLVELGKYLDFVIRTMLVFGIAFLIPLVVVLLNMLGIVPAAALAKFRPYIILVIFVFAAVATPSGDPFTMCLLAIPMCVLFFVAEVISRINDKRRARKAEELLAD</sequence>
<dbReference type="OrthoDB" id="9777044at2"/>
<evidence type="ECO:0000256" key="6">
    <source>
        <dbReference type="ARBA" id="ARBA00023136"/>
    </source>
</evidence>
<feature type="transmembrane region" description="Helical" evidence="7">
    <location>
        <begin position="12"/>
        <end position="32"/>
    </location>
</feature>
<comment type="subunit">
    <text evidence="7">The Tat system comprises two distinct complexes: a TatABC complex, containing multiple copies of TatA, TatB and TatC subunits, and a separate TatA complex, containing only TatA subunits. Substrates initially bind to the TatABC complex, which probably triggers association of the separate TatA complex to form the active translocon.</text>
</comment>
<dbReference type="Proteomes" id="UP000295573">
    <property type="component" value="Unassembled WGS sequence"/>
</dbReference>
<comment type="subcellular location">
    <subcellularLocation>
        <location evidence="7">Cell membrane</location>
        <topology evidence="7">Multi-pass membrane protein</topology>
    </subcellularLocation>
    <subcellularLocation>
        <location evidence="1">Membrane</location>
        <topology evidence="1">Multi-pass membrane protein</topology>
    </subcellularLocation>
</comment>
<dbReference type="GO" id="GO:0065002">
    <property type="term" value="P:intracellular protein transmembrane transport"/>
    <property type="evidence" value="ECO:0007669"/>
    <property type="project" value="TreeGrafter"/>
</dbReference>
<evidence type="ECO:0000313" key="9">
    <source>
        <dbReference type="Proteomes" id="UP000295573"/>
    </source>
</evidence>
<feature type="transmembrane region" description="Helical" evidence="7">
    <location>
        <begin position="108"/>
        <end position="130"/>
    </location>
</feature>
<comment type="similarity">
    <text evidence="7">Belongs to the TatC family.</text>
</comment>
<keyword evidence="4 7" id="KW-1133">Transmembrane helix</keyword>
<feature type="transmembrane region" description="Helical" evidence="7">
    <location>
        <begin position="157"/>
        <end position="178"/>
    </location>
</feature>
<feature type="transmembrane region" description="Helical" evidence="7">
    <location>
        <begin position="190"/>
        <end position="207"/>
    </location>
</feature>
<protein>
    <recommendedName>
        <fullName evidence="7">Sec-independent protein translocase protein TatC</fullName>
    </recommendedName>
</protein>
<dbReference type="GO" id="GO:0009977">
    <property type="term" value="F:proton motive force dependent protein transmembrane transporter activity"/>
    <property type="evidence" value="ECO:0007669"/>
    <property type="project" value="TreeGrafter"/>
</dbReference>
<keyword evidence="6 7" id="KW-0472">Membrane</keyword>
<dbReference type="GO" id="GO:0033281">
    <property type="term" value="C:TAT protein transport complex"/>
    <property type="evidence" value="ECO:0007669"/>
    <property type="project" value="UniProtKB-UniRule"/>
</dbReference>
<dbReference type="PANTHER" id="PTHR30371">
    <property type="entry name" value="SEC-INDEPENDENT PROTEIN TRANSLOCASE PROTEIN TATC"/>
    <property type="match status" value="1"/>
</dbReference>
<evidence type="ECO:0000256" key="3">
    <source>
        <dbReference type="ARBA" id="ARBA00022927"/>
    </source>
</evidence>
<gene>
    <name evidence="7" type="primary">tatC</name>
    <name evidence="8" type="ORF">EV646_110350</name>
</gene>
<keyword evidence="9" id="KW-1185">Reference proteome</keyword>
<dbReference type="RefSeq" id="WP_132153780.1">
    <property type="nucleotide sequence ID" value="NZ_SLWR01000010.1"/>
</dbReference>
<comment type="caution">
    <text evidence="8">The sequence shown here is derived from an EMBL/GenBank/DDBJ whole genome shotgun (WGS) entry which is preliminary data.</text>
</comment>
<keyword evidence="7" id="KW-1003">Cell membrane</keyword>
<dbReference type="PANTHER" id="PTHR30371:SF0">
    <property type="entry name" value="SEC-INDEPENDENT PROTEIN TRANSLOCASE PROTEIN TATC, CHLOROPLASTIC-RELATED"/>
    <property type="match status" value="1"/>
</dbReference>
<dbReference type="NCBIfam" id="TIGR00945">
    <property type="entry name" value="tatC"/>
    <property type="match status" value="1"/>
</dbReference>
<evidence type="ECO:0000256" key="2">
    <source>
        <dbReference type="ARBA" id="ARBA00022692"/>
    </source>
</evidence>
<dbReference type="Pfam" id="PF00902">
    <property type="entry name" value="TatC"/>
    <property type="match status" value="1"/>
</dbReference>
<comment type="function">
    <text evidence="7">Part of the twin-arginine translocation (Tat) system that transports large folded proteins containing a characteristic twin-arginine motif in their signal peptide across membranes. Together with TatB, TatC is part of a receptor directly interacting with Tat signal peptides.</text>
</comment>
<reference evidence="8 9" key="1">
    <citation type="journal article" date="2015" name="Stand. Genomic Sci.">
        <title>Genomic Encyclopedia of Bacterial and Archaeal Type Strains, Phase III: the genomes of soil and plant-associated and newly described type strains.</title>
        <authorList>
            <person name="Whitman W.B."/>
            <person name="Woyke T."/>
            <person name="Klenk H.P."/>
            <person name="Zhou Y."/>
            <person name="Lilburn T.G."/>
            <person name="Beck B.J."/>
            <person name="De Vos P."/>
            <person name="Vandamme P."/>
            <person name="Eisen J.A."/>
            <person name="Garrity G."/>
            <person name="Hugenholtz P."/>
            <person name="Kyrpides N.C."/>
        </authorList>
    </citation>
    <scope>NUCLEOTIDE SEQUENCE [LARGE SCALE GENOMIC DNA]</scope>
    <source>
        <strain evidence="8 9">VKM Ac-2541</strain>
    </source>
</reference>
<evidence type="ECO:0000313" key="8">
    <source>
        <dbReference type="EMBL" id="TCO44635.1"/>
    </source>
</evidence>
<keyword evidence="3 7" id="KW-0653">Protein transport</keyword>
<evidence type="ECO:0000256" key="7">
    <source>
        <dbReference type="HAMAP-Rule" id="MF_00902"/>
    </source>
</evidence>
<dbReference type="AlphaFoldDB" id="A0A4R2IPJ6"/>
<name>A0A4R2IPJ6_9ACTN</name>
<keyword evidence="7" id="KW-0813">Transport</keyword>
<keyword evidence="2 7" id="KW-0812">Transmembrane</keyword>
<organism evidence="8 9">
    <name type="scientific">Kribbella antiqua</name>
    <dbReference type="NCBI Taxonomy" id="2512217"/>
    <lineage>
        <taxon>Bacteria</taxon>
        <taxon>Bacillati</taxon>
        <taxon>Actinomycetota</taxon>
        <taxon>Actinomycetes</taxon>
        <taxon>Propionibacteriales</taxon>
        <taxon>Kribbellaceae</taxon>
        <taxon>Kribbella</taxon>
    </lineage>
</organism>
<dbReference type="InterPro" id="IPR002033">
    <property type="entry name" value="TatC"/>
</dbReference>
<accession>A0A4R2IPJ6</accession>
<feature type="transmembrane region" description="Helical" evidence="7">
    <location>
        <begin position="213"/>
        <end position="234"/>
    </location>
</feature>
<dbReference type="EMBL" id="SLWR01000010">
    <property type="protein sequence ID" value="TCO44635.1"/>
    <property type="molecule type" value="Genomic_DNA"/>
</dbReference>
<feature type="transmembrane region" description="Helical" evidence="7">
    <location>
        <begin position="75"/>
        <end position="96"/>
    </location>
</feature>
<proteinExistence type="inferred from homology"/>
<evidence type="ECO:0000256" key="1">
    <source>
        <dbReference type="ARBA" id="ARBA00004141"/>
    </source>
</evidence>
<dbReference type="PRINTS" id="PR01840">
    <property type="entry name" value="TATCFAMILY"/>
</dbReference>
<evidence type="ECO:0000256" key="5">
    <source>
        <dbReference type="ARBA" id="ARBA00023010"/>
    </source>
</evidence>